<comment type="caution">
    <text evidence="2">The sequence shown here is derived from an EMBL/GenBank/DDBJ whole genome shotgun (WGS) entry which is preliminary data.</text>
</comment>
<accession>A0A9Q0IQQ8</accession>
<keyword evidence="3" id="KW-1185">Reference proteome</keyword>
<feature type="non-terminal residue" evidence="2">
    <location>
        <position position="1"/>
    </location>
</feature>
<reference evidence="2" key="1">
    <citation type="submission" date="2022-07" db="EMBL/GenBank/DDBJ databases">
        <title>Chromosome-level genome of Muraenolepis orangiensis.</title>
        <authorList>
            <person name="Kim J."/>
        </authorList>
    </citation>
    <scope>NUCLEOTIDE SEQUENCE</scope>
    <source>
        <strain evidence="2">KU_S4_2022</strain>
        <tissue evidence="2">Muscle</tissue>
    </source>
</reference>
<evidence type="ECO:0000313" key="3">
    <source>
        <dbReference type="Proteomes" id="UP001148018"/>
    </source>
</evidence>
<name>A0A9Q0IQQ8_9TELE</name>
<dbReference type="Proteomes" id="UP001148018">
    <property type="component" value="Unassembled WGS sequence"/>
</dbReference>
<evidence type="ECO:0000256" key="1">
    <source>
        <dbReference type="SAM" id="MobiDB-lite"/>
    </source>
</evidence>
<evidence type="ECO:0000313" key="2">
    <source>
        <dbReference type="EMBL" id="KAJ3609597.1"/>
    </source>
</evidence>
<protein>
    <submittedName>
        <fullName evidence="2">Uncharacterized protein</fullName>
    </submittedName>
</protein>
<gene>
    <name evidence="2" type="ORF">NHX12_024117</name>
</gene>
<dbReference type="OrthoDB" id="8988265at2759"/>
<feature type="region of interest" description="Disordered" evidence="1">
    <location>
        <begin position="142"/>
        <end position="174"/>
    </location>
</feature>
<sequence length="174" mass="19079">MWKALKEYISSFHVTTFGFEQVCVERHCMPPHLSRARRQPLLCANSLHLTHSSIPHPSCYIISPPFTCFQMFPSHTHCTLYSPCFISHDIHPYFLRSPRGPGGCNSSPLDTGCNGSARDTGCNSGPPDTGCNSSPRDIGCNSSPRDIGCNSNPRDTGCTRSHRPSRPGCSGLKQ</sequence>
<organism evidence="2 3">
    <name type="scientific">Muraenolepis orangiensis</name>
    <name type="common">Patagonian moray cod</name>
    <dbReference type="NCBI Taxonomy" id="630683"/>
    <lineage>
        <taxon>Eukaryota</taxon>
        <taxon>Metazoa</taxon>
        <taxon>Chordata</taxon>
        <taxon>Craniata</taxon>
        <taxon>Vertebrata</taxon>
        <taxon>Euteleostomi</taxon>
        <taxon>Actinopterygii</taxon>
        <taxon>Neopterygii</taxon>
        <taxon>Teleostei</taxon>
        <taxon>Neoteleostei</taxon>
        <taxon>Acanthomorphata</taxon>
        <taxon>Zeiogadaria</taxon>
        <taxon>Gadariae</taxon>
        <taxon>Gadiformes</taxon>
        <taxon>Muraenolepidoidei</taxon>
        <taxon>Muraenolepididae</taxon>
        <taxon>Muraenolepis</taxon>
    </lineage>
</organism>
<dbReference type="EMBL" id="JANIIK010000039">
    <property type="protein sequence ID" value="KAJ3609597.1"/>
    <property type="molecule type" value="Genomic_DNA"/>
</dbReference>
<dbReference type="AlphaFoldDB" id="A0A9Q0IQQ8"/>
<feature type="compositionally biased region" description="Polar residues" evidence="1">
    <location>
        <begin position="142"/>
        <end position="154"/>
    </location>
</feature>
<proteinExistence type="predicted"/>